<evidence type="ECO:0000313" key="1">
    <source>
        <dbReference type="EMBL" id="OPZ90828.1"/>
    </source>
</evidence>
<sequence>MNEAGVHYQIGFLPGTLAYAMAADQPLALRRRTPGRQESGEAVLRHALITHPLMMARRLRAEIAAYQGKPHLALEQLRLLERDGYPADELDAISRLVREQVADDLPAETTADAPMAGAGLVLSRPSLGLAVRQEQANRDFLDRRLTAQAGVNLAERLRLDGEFRSGRLEQEADSNRWFTVRQTRVSESRTLSEVIDNGAITRVERITRRETTTEVETNLVDRMRFRSDYTYWGARLTGRLGGGSWLEGHLGAWSVSGDPGSDTLWAWGATHRWKPVPALSLLTRYARDRVDSARRSLHRDAFSLQVLWTPVDRWTLDILGAFQAVSDTNTLLEARVQSLWLLGERQNLEAGFRAELVTADDASIYYWSPYWNERVYGLGRVSRAYPRFYMDTELRLGFSREKARPETIEAWRALRMRGEQGGWHPGERPGSDWEPVVGLNGALLRRVGRATEIGLTGACSFFSDYSDYQVGGTVTIHF</sequence>
<reference evidence="1" key="1">
    <citation type="submission" date="2017-02" db="EMBL/GenBank/DDBJ databases">
        <title>Delving into the versatile metabolic prowess of the omnipresent phylum Bacteroidetes.</title>
        <authorList>
            <person name="Nobu M.K."/>
            <person name="Mei R."/>
            <person name="Narihiro T."/>
            <person name="Kuroda K."/>
            <person name="Liu W.-T."/>
        </authorList>
    </citation>
    <scope>NUCLEOTIDE SEQUENCE</scope>
    <source>
        <strain evidence="1">ADurb.Bin417</strain>
    </source>
</reference>
<dbReference type="EMBL" id="MWAK01000225">
    <property type="protein sequence ID" value="OPZ90828.1"/>
    <property type="molecule type" value="Genomic_DNA"/>
</dbReference>
<organism evidence="1">
    <name type="scientific">candidate division TA06 bacterium ADurb.Bin417</name>
    <dbReference type="NCBI Taxonomy" id="1852828"/>
    <lineage>
        <taxon>Bacteria</taxon>
        <taxon>Bacteria division TA06</taxon>
    </lineage>
</organism>
<protein>
    <submittedName>
        <fullName evidence="1">Uncharacterized protein</fullName>
    </submittedName>
</protein>
<accession>A0A1V5MC74</accession>
<proteinExistence type="predicted"/>
<name>A0A1V5MC74_UNCT6</name>
<dbReference type="SUPFAM" id="SSF56935">
    <property type="entry name" value="Porins"/>
    <property type="match status" value="1"/>
</dbReference>
<gene>
    <name evidence="1" type="ORF">BWY73_01236</name>
</gene>
<dbReference type="AlphaFoldDB" id="A0A1V5MC74"/>
<dbReference type="Proteomes" id="UP000485484">
    <property type="component" value="Unassembled WGS sequence"/>
</dbReference>
<comment type="caution">
    <text evidence="1">The sequence shown here is derived from an EMBL/GenBank/DDBJ whole genome shotgun (WGS) entry which is preliminary data.</text>
</comment>